<dbReference type="CDD" id="cd00190">
    <property type="entry name" value="Tryp_SPc"/>
    <property type="match status" value="1"/>
</dbReference>
<dbReference type="PROSITE" id="PS00134">
    <property type="entry name" value="TRYPSIN_HIS"/>
    <property type="match status" value="1"/>
</dbReference>
<evidence type="ECO:0000256" key="4">
    <source>
        <dbReference type="SAM" id="SignalP"/>
    </source>
</evidence>
<dbReference type="FunFam" id="2.40.10.10:FF:000068">
    <property type="entry name" value="transmembrane protease serine 2"/>
    <property type="match status" value="1"/>
</dbReference>
<dbReference type="PANTHER" id="PTHR24252:SF7">
    <property type="entry name" value="HYALIN"/>
    <property type="match status" value="1"/>
</dbReference>
<keyword evidence="3" id="KW-0720">Serine protease</keyword>
<gene>
    <name evidence="6" type="ORF">PVAND_000148</name>
</gene>
<keyword evidence="4" id="KW-0732">Signal</keyword>
<dbReference type="GO" id="GO:0004252">
    <property type="term" value="F:serine-type endopeptidase activity"/>
    <property type="evidence" value="ECO:0007669"/>
    <property type="project" value="InterPro"/>
</dbReference>
<dbReference type="InterPro" id="IPR001314">
    <property type="entry name" value="Peptidase_S1A"/>
</dbReference>
<dbReference type="PROSITE" id="PS00135">
    <property type="entry name" value="TRYPSIN_SER"/>
    <property type="match status" value="1"/>
</dbReference>
<feature type="chain" id="PRO_5039945341" description="Peptidase S1 domain-containing protein" evidence="4">
    <location>
        <begin position="20"/>
        <end position="301"/>
    </location>
</feature>
<evidence type="ECO:0000256" key="2">
    <source>
        <dbReference type="ARBA" id="ARBA00024195"/>
    </source>
</evidence>
<protein>
    <recommendedName>
        <fullName evidence="5">Peptidase S1 domain-containing protein</fullName>
    </recommendedName>
</protein>
<reference evidence="6" key="1">
    <citation type="submission" date="2021-03" db="EMBL/GenBank/DDBJ databases">
        <title>Chromosome level genome of the anhydrobiotic midge Polypedilum vanderplanki.</title>
        <authorList>
            <person name="Yoshida Y."/>
            <person name="Kikawada T."/>
            <person name="Gusev O."/>
        </authorList>
    </citation>
    <scope>NUCLEOTIDE SEQUENCE</scope>
    <source>
        <strain evidence="6">NIAS01</strain>
        <tissue evidence="6">Whole body or cell culture</tissue>
    </source>
</reference>
<dbReference type="AlphaFoldDB" id="A0A9J6BIY8"/>
<dbReference type="FunFam" id="2.40.10.10:FF:000002">
    <property type="entry name" value="Transmembrane protease serine"/>
    <property type="match status" value="1"/>
</dbReference>
<dbReference type="InterPro" id="IPR018114">
    <property type="entry name" value="TRYPSIN_HIS"/>
</dbReference>
<dbReference type="InterPro" id="IPR001254">
    <property type="entry name" value="Trypsin_dom"/>
</dbReference>
<feature type="domain" description="Peptidase S1" evidence="5">
    <location>
        <begin position="38"/>
        <end position="278"/>
    </location>
</feature>
<sequence length="301" mass="34243">MKILIIWFLFELLISSVENFMRLDCACGESNIFGPKRIVNGQEVLPHFYPWIAVMLSPKGNHVCSGSIVSDRMILTAGHCVYYSKEPLEIKWMVALHSVSKSKALPENIYKTVLFQLHPKFLSAKLFDSYDLALVTVDRPITFNEFTTPICLPEPYEHMRYFNKKVIIAGWGKIQNLRDSPVSDVLLESRVILKTPEMCKLLTGIVGYNDRSMICAHEYHTDACGGDSGGPMFVETKANRYVILGVISFGEGCATQYPGIYAKVDEPETLLWLKTSLKGDICYDPPIRRFSRIFLYNDEFQ</sequence>
<dbReference type="OrthoDB" id="7774500at2759"/>
<accession>A0A9J6BIY8</accession>
<comment type="caution">
    <text evidence="6">The sequence shown here is derived from an EMBL/GenBank/DDBJ whole genome shotgun (WGS) entry which is preliminary data.</text>
</comment>
<evidence type="ECO:0000313" key="6">
    <source>
        <dbReference type="EMBL" id="KAG5669857.1"/>
    </source>
</evidence>
<dbReference type="EMBL" id="JADBJN010000003">
    <property type="protein sequence ID" value="KAG5669857.1"/>
    <property type="molecule type" value="Genomic_DNA"/>
</dbReference>
<dbReference type="PANTHER" id="PTHR24252">
    <property type="entry name" value="ACROSIN-RELATED"/>
    <property type="match status" value="1"/>
</dbReference>
<dbReference type="InterPro" id="IPR033116">
    <property type="entry name" value="TRYPSIN_SER"/>
</dbReference>
<dbReference type="Proteomes" id="UP001107558">
    <property type="component" value="Chromosome 3"/>
</dbReference>
<feature type="signal peptide" evidence="4">
    <location>
        <begin position="1"/>
        <end position="19"/>
    </location>
</feature>
<evidence type="ECO:0000256" key="3">
    <source>
        <dbReference type="RuleBase" id="RU363034"/>
    </source>
</evidence>
<name>A0A9J6BIY8_POLVA</name>
<dbReference type="InterPro" id="IPR043504">
    <property type="entry name" value="Peptidase_S1_PA_chymotrypsin"/>
</dbReference>
<organism evidence="6 7">
    <name type="scientific">Polypedilum vanderplanki</name>
    <name type="common">Sleeping chironomid midge</name>
    <dbReference type="NCBI Taxonomy" id="319348"/>
    <lineage>
        <taxon>Eukaryota</taxon>
        <taxon>Metazoa</taxon>
        <taxon>Ecdysozoa</taxon>
        <taxon>Arthropoda</taxon>
        <taxon>Hexapoda</taxon>
        <taxon>Insecta</taxon>
        <taxon>Pterygota</taxon>
        <taxon>Neoptera</taxon>
        <taxon>Endopterygota</taxon>
        <taxon>Diptera</taxon>
        <taxon>Nematocera</taxon>
        <taxon>Chironomoidea</taxon>
        <taxon>Chironomidae</taxon>
        <taxon>Chironominae</taxon>
        <taxon>Polypedilum</taxon>
        <taxon>Polypedilum</taxon>
    </lineage>
</organism>
<evidence type="ECO:0000313" key="7">
    <source>
        <dbReference type="Proteomes" id="UP001107558"/>
    </source>
</evidence>
<dbReference type="SUPFAM" id="SSF50494">
    <property type="entry name" value="Trypsin-like serine proteases"/>
    <property type="match status" value="1"/>
</dbReference>
<proteinExistence type="inferred from homology"/>
<comment type="similarity">
    <text evidence="2">Belongs to the peptidase S1 family. CLIP subfamily.</text>
</comment>
<keyword evidence="3" id="KW-0378">Hydrolase</keyword>
<dbReference type="PROSITE" id="PS50240">
    <property type="entry name" value="TRYPSIN_DOM"/>
    <property type="match status" value="1"/>
</dbReference>
<evidence type="ECO:0000256" key="1">
    <source>
        <dbReference type="ARBA" id="ARBA00023157"/>
    </source>
</evidence>
<dbReference type="GO" id="GO:0006508">
    <property type="term" value="P:proteolysis"/>
    <property type="evidence" value="ECO:0007669"/>
    <property type="project" value="UniProtKB-KW"/>
</dbReference>
<dbReference type="PRINTS" id="PR00722">
    <property type="entry name" value="CHYMOTRYPSIN"/>
</dbReference>
<dbReference type="Gene3D" id="2.40.10.10">
    <property type="entry name" value="Trypsin-like serine proteases"/>
    <property type="match status" value="1"/>
</dbReference>
<keyword evidence="3" id="KW-0645">Protease</keyword>
<dbReference type="Pfam" id="PF00089">
    <property type="entry name" value="Trypsin"/>
    <property type="match status" value="1"/>
</dbReference>
<dbReference type="SMART" id="SM00020">
    <property type="entry name" value="Tryp_SPc"/>
    <property type="match status" value="1"/>
</dbReference>
<evidence type="ECO:0000259" key="5">
    <source>
        <dbReference type="PROSITE" id="PS50240"/>
    </source>
</evidence>
<keyword evidence="1" id="KW-1015">Disulfide bond</keyword>
<keyword evidence="7" id="KW-1185">Reference proteome</keyword>
<dbReference type="InterPro" id="IPR009003">
    <property type="entry name" value="Peptidase_S1_PA"/>
</dbReference>